<proteinExistence type="predicted"/>
<evidence type="ECO:0000313" key="2">
    <source>
        <dbReference type="EMBL" id="OIW23807.1"/>
    </source>
</evidence>
<gene>
    <name evidence="2" type="ORF">CONLIGDRAFT_718772</name>
</gene>
<evidence type="ECO:0000313" key="3">
    <source>
        <dbReference type="Proteomes" id="UP000182658"/>
    </source>
</evidence>
<feature type="region of interest" description="Disordered" evidence="1">
    <location>
        <begin position="1"/>
        <end position="126"/>
    </location>
</feature>
<protein>
    <submittedName>
        <fullName evidence="2">Uncharacterized protein</fullName>
    </submittedName>
</protein>
<dbReference type="InParanoid" id="A0A1J7I848"/>
<dbReference type="AlphaFoldDB" id="A0A1J7I848"/>
<evidence type="ECO:0000256" key="1">
    <source>
        <dbReference type="SAM" id="MobiDB-lite"/>
    </source>
</evidence>
<accession>A0A1J7I848</accession>
<dbReference type="Proteomes" id="UP000182658">
    <property type="component" value="Unassembled WGS sequence"/>
</dbReference>
<dbReference type="EMBL" id="KV875105">
    <property type="protein sequence ID" value="OIW23807.1"/>
    <property type="molecule type" value="Genomic_DNA"/>
</dbReference>
<feature type="compositionally biased region" description="Basic and acidic residues" evidence="1">
    <location>
        <begin position="92"/>
        <end position="105"/>
    </location>
</feature>
<organism evidence="2 3">
    <name type="scientific">Coniochaeta ligniaria NRRL 30616</name>
    <dbReference type="NCBI Taxonomy" id="1408157"/>
    <lineage>
        <taxon>Eukaryota</taxon>
        <taxon>Fungi</taxon>
        <taxon>Dikarya</taxon>
        <taxon>Ascomycota</taxon>
        <taxon>Pezizomycotina</taxon>
        <taxon>Sordariomycetes</taxon>
        <taxon>Sordariomycetidae</taxon>
        <taxon>Coniochaetales</taxon>
        <taxon>Coniochaetaceae</taxon>
        <taxon>Coniochaeta</taxon>
    </lineage>
</organism>
<feature type="compositionally biased region" description="Basic and acidic residues" evidence="1">
    <location>
        <begin position="1"/>
        <end position="10"/>
    </location>
</feature>
<reference evidence="2 3" key="1">
    <citation type="submission" date="2016-10" db="EMBL/GenBank/DDBJ databases">
        <title>Draft genome sequence of Coniochaeta ligniaria NRRL30616, a lignocellulolytic fungus for bioabatement of inhibitors in plant biomass hydrolysates.</title>
        <authorList>
            <consortium name="DOE Joint Genome Institute"/>
            <person name="Jimenez D.J."/>
            <person name="Hector R.E."/>
            <person name="Riley R."/>
            <person name="Sun H."/>
            <person name="Grigoriev I.V."/>
            <person name="Van Elsas J.D."/>
            <person name="Nichols N.N."/>
        </authorList>
    </citation>
    <scope>NUCLEOTIDE SEQUENCE [LARGE SCALE GENOMIC DNA]</scope>
    <source>
        <strain evidence="2 3">NRRL 30616</strain>
    </source>
</reference>
<name>A0A1J7I848_9PEZI</name>
<keyword evidence="3" id="KW-1185">Reference proteome</keyword>
<feature type="compositionally biased region" description="Polar residues" evidence="1">
    <location>
        <begin position="44"/>
        <end position="67"/>
    </location>
</feature>
<dbReference type="OrthoDB" id="5294021at2759"/>
<sequence>MTSTSKRDSIGDDWEDVGDDNLSIVSLPGSDEGEPVIGVAEPTLQESVHNGDSTTKTTTLHCNNEASSRYKDKGKEIATGSKSDGNHHHHDRRTEDHLPSSKSLEDQSTARPVFEPSASECLNFNPDECQQDGTGELLISADVNPNELLQNIDSVRAILRNTIHSVNDLATLHHETSEKARTICRTLAMQVDELKPIVAGYARAWRSTSGDIPLDPGLYSWLSGVQVKILGLQVELQDEVIRTTGGREQPTSRTLHGIWKDLETLEQQMDEFLPIMQVDFNEFQTQDMSIPTAPVGFENLKIESPTRSAPISIPQPTAHVSGRNAYHPSRPTNPISLLRSELYRLNDEIELAIESLSYLSQHLPHSAGKLAADIAEQYRRVLKTISTMLSNHGSEWIDHGLSGGLTYAEFAQLEADCIHDFATQLNKVRTSLEDMRRRFEPEFLESALHHEAKIGGDSALDQLEVLVQVLSATFCVETR</sequence>